<dbReference type="Proteomes" id="UP000008553">
    <property type="component" value="Unassembled WGS sequence"/>
</dbReference>
<evidence type="ECO:0000313" key="2">
    <source>
        <dbReference type="Proteomes" id="UP000008553"/>
    </source>
</evidence>
<evidence type="ECO:0000313" key="1">
    <source>
        <dbReference type="EMBL" id="EAA18185.1"/>
    </source>
</evidence>
<sequence>MAMVYNFFM</sequence>
<comment type="caution">
    <text evidence="1">The sequence shown here is derived from an EMBL/GenBank/DDBJ whole genome shotgun (WGS) entry which is preliminary data.</text>
</comment>
<keyword evidence="2" id="KW-1185">Reference proteome</keyword>
<organism evidence="1 2">
    <name type="scientific">Plasmodium yoelii yoelii</name>
    <dbReference type="NCBI Taxonomy" id="73239"/>
    <lineage>
        <taxon>Eukaryota</taxon>
        <taxon>Sar</taxon>
        <taxon>Alveolata</taxon>
        <taxon>Apicomplexa</taxon>
        <taxon>Aconoidasida</taxon>
        <taxon>Haemosporida</taxon>
        <taxon>Plasmodiidae</taxon>
        <taxon>Plasmodium</taxon>
        <taxon>Plasmodium (Vinckeia)</taxon>
    </lineage>
</organism>
<gene>
    <name evidence="1" type="ORF">PY06040</name>
</gene>
<name>Q7RBU6_PLAYO</name>
<protein>
    <submittedName>
        <fullName evidence="1">Uncharacterized protein</fullName>
    </submittedName>
</protein>
<dbReference type="InParanoid" id="Q7RBU6"/>
<dbReference type="EMBL" id="AABL01002002">
    <property type="protein sequence ID" value="EAA18185.1"/>
    <property type="molecule type" value="Genomic_DNA"/>
</dbReference>
<proteinExistence type="predicted"/>
<reference evidence="1 2" key="1">
    <citation type="journal article" date="2002" name="Nature">
        <title>Genome sequence and comparative analysis of the model rodent malaria parasite Plasmodium yoelii yoelii.</title>
        <authorList>
            <person name="Carlton J.M."/>
            <person name="Angiuoli S.V."/>
            <person name="Suh B.B."/>
            <person name="Kooij T.W."/>
            <person name="Pertea M."/>
            <person name="Silva J.C."/>
            <person name="Ermolaeva M.D."/>
            <person name="Allen J.E."/>
            <person name="Selengut J.D."/>
            <person name="Koo H.L."/>
            <person name="Peterson J.D."/>
            <person name="Pop M."/>
            <person name="Kosack D.S."/>
            <person name="Shumway M.F."/>
            <person name="Bidwell S.L."/>
            <person name="Shallom S.J."/>
            <person name="van Aken S.E."/>
            <person name="Riedmuller S.B."/>
            <person name="Feldblyum T.V."/>
            <person name="Cho J.K."/>
            <person name="Quackenbush J."/>
            <person name="Sedegah M."/>
            <person name="Shoaibi A."/>
            <person name="Cummings L.M."/>
            <person name="Florens L."/>
            <person name="Yates J.R."/>
            <person name="Raine J.D."/>
            <person name="Sinden R.E."/>
            <person name="Harris M.A."/>
            <person name="Cunningham D.A."/>
            <person name="Preiser P.R."/>
            <person name="Bergman L.W."/>
            <person name="Vaidya A.B."/>
            <person name="van Lin L.H."/>
            <person name="Janse C.J."/>
            <person name="Waters A.P."/>
            <person name="Smith H.O."/>
            <person name="White O.R."/>
            <person name="Salzberg S.L."/>
            <person name="Venter J.C."/>
            <person name="Fraser C.M."/>
            <person name="Hoffman S.L."/>
            <person name="Gardner M.J."/>
            <person name="Carucci D.J."/>
        </authorList>
    </citation>
    <scope>NUCLEOTIDE SEQUENCE [LARGE SCALE GENOMIC DNA]</scope>
    <source>
        <strain evidence="1 2">17XNL</strain>
    </source>
</reference>
<accession>Q7RBU6</accession>